<dbReference type="InterPro" id="IPR013087">
    <property type="entry name" value="Znf_C2H2_type"/>
</dbReference>
<dbReference type="Proteomes" id="UP000284375">
    <property type="component" value="Unassembled WGS sequence"/>
</dbReference>
<sequence>MASQIINSSYAPGLEFPCLRRSPRLMRLRQHSQDQANEDIHRDDAGTQQPSTETDDAGEPSQHTDEGPLDLKAICREALRMADMIAVQPSAVTPAHPLDNGTESGTSYECINCRSHFRQYDQLQEHVQNHHAEESSAPPDSNEADALLEGRMEERFRRPRAIRPKRLLEIQSTGLLPHDEESIRRDEADGERYYFARHVGIEFLDGPQDGESKLSASSTPVSTANLRNFGRVEEPKNRPFHYHRNWISKRDLCDRKQMGRGMYKGYSVHVHDQVYFMDAAGNKMWLVDDERQAVLFQDQRL</sequence>
<name>A0A423VD25_CYTCH</name>
<evidence type="ECO:0000256" key="1">
    <source>
        <dbReference type="PROSITE-ProRule" id="PRU00042"/>
    </source>
</evidence>
<keyword evidence="1" id="KW-0862">Zinc</keyword>
<evidence type="ECO:0000256" key="2">
    <source>
        <dbReference type="SAM" id="MobiDB-lite"/>
    </source>
</evidence>
<dbReference type="AlphaFoldDB" id="A0A423VD25"/>
<protein>
    <recommendedName>
        <fullName evidence="3">C2H2-type domain-containing protein</fullName>
    </recommendedName>
</protein>
<proteinExistence type="predicted"/>
<accession>A0A423VD25</accession>
<evidence type="ECO:0000259" key="3">
    <source>
        <dbReference type="PROSITE" id="PS50157"/>
    </source>
</evidence>
<dbReference type="GO" id="GO:0008270">
    <property type="term" value="F:zinc ion binding"/>
    <property type="evidence" value="ECO:0007669"/>
    <property type="project" value="UniProtKB-KW"/>
</dbReference>
<evidence type="ECO:0000313" key="5">
    <source>
        <dbReference type="Proteomes" id="UP000284375"/>
    </source>
</evidence>
<dbReference type="PROSITE" id="PS00028">
    <property type="entry name" value="ZINC_FINGER_C2H2_1"/>
    <property type="match status" value="1"/>
</dbReference>
<dbReference type="EMBL" id="LJZO01000062">
    <property type="protein sequence ID" value="ROV88874.1"/>
    <property type="molecule type" value="Genomic_DNA"/>
</dbReference>
<feature type="region of interest" description="Disordered" evidence="2">
    <location>
        <begin position="27"/>
        <end position="69"/>
    </location>
</feature>
<gene>
    <name evidence="4" type="ORF">VSDG_08948</name>
</gene>
<keyword evidence="1" id="KW-0863">Zinc-finger</keyword>
<organism evidence="4 5">
    <name type="scientific">Cytospora chrysosperma</name>
    <name type="common">Cytospora canker fungus</name>
    <name type="synonym">Sphaeria chrysosperma</name>
    <dbReference type="NCBI Taxonomy" id="252740"/>
    <lineage>
        <taxon>Eukaryota</taxon>
        <taxon>Fungi</taxon>
        <taxon>Dikarya</taxon>
        <taxon>Ascomycota</taxon>
        <taxon>Pezizomycotina</taxon>
        <taxon>Sordariomycetes</taxon>
        <taxon>Sordariomycetidae</taxon>
        <taxon>Diaporthales</taxon>
        <taxon>Cytosporaceae</taxon>
        <taxon>Cytospora</taxon>
    </lineage>
</organism>
<reference evidence="4 5" key="1">
    <citation type="submission" date="2015-09" db="EMBL/GenBank/DDBJ databases">
        <title>Host preference determinants of Valsa canker pathogens revealed by comparative genomics.</title>
        <authorList>
            <person name="Yin Z."/>
            <person name="Huang L."/>
        </authorList>
    </citation>
    <scope>NUCLEOTIDE SEQUENCE [LARGE SCALE GENOMIC DNA]</scope>
    <source>
        <strain evidence="4 5">YSFL</strain>
    </source>
</reference>
<evidence type="ECO:0000313" key="4">
    <source>
        <dbReference type="EMBL" id="ROV88874.1"/>
    </source>
</evidence>
<dbReference type="OrthoDB" id="5238462at2759"/>
<keyword evidence="5" id="KW-1185">Reference proteome</keyword>
<dbReference type="PROSITE" id="PS50157">
    <property type="entry name" value="ZINC_FINGER_C2H2_2"/>
    <property type="match status" value="1"/>
</dbReference>
<comment type="caution">
    <text evidence="4">The sequence shown here is derived from an EMBL/GenBank/DDBJ whole genome shotgun (WGS) entry which is preliminary data.</text>
</comment>
<feature type="domain" description="C2H2-type" evidence="3">
    <location>
        <begin position="108"/>
        <end position="135"/>
    </location>
</feature>
<keyword evidence="1" id="KW-0479">Metal-binding</keyword>